<dbReference type="EMBL" id="JAQOWY010000569">
    <property type="protein sequence ID" value="KAK1840356.1"/>
    <property type="molecule type" value="Genomic_DNA"/>
</dbReference>
<reference evidence="3" key="1">
    <citation type="submission" date="2023-01" db="EMBL/GenBank/DDBJ databases">
        <title>Colletotrichum chrysophilum M932 genome sequence.</title>
        <authorList>
            <person name="Baroncelli R."/>
        </authorList>
    </citation>
    <scope>NUCLEOTIDE SEQUENCE</scope>
    <source>
        <strain evidence="3">M932</strain>
    </source>
</reference>
<evidence type="ECO:0000313" key="3">
    <source>
        <dbReference type="EMBL" id="KAK1840356.1"/>
    </source>
</evidence>
<feature type="chain" id="PRO_5042135770" evidence="2">
    <location>
        <begin position="23"/>
        <end position="189"/>
    </location>
</feature>
<comment type="caution">
    <text evidence="3">The sequence shown here is derived from an EMBL/GenBank/DDBJ whole genome shotgun (WGS) entry which is preliminary data.</text>
</comment>
<keyword evidence="4" id="KW-1185">Reference proteome</keyword>
<sequence>MSLYHRATPLSLSLSLSLNLLANPDPVNPVLWFPCLRRSQSVPCLPEKTQCTRCSKTWCGPAQTSPGEKARPDTGPGVGSLSLPVSAALSILHRHRVESAAVSLCLLTGEDETGSITLIIIIIIIIHHPFCILFTFTLKPSPSVSVAGPRSPPLTHRRCCTGLVDSPQKPGRRARAAVWWAPLLPLVSR</sequence>
<dbReference type="AlphaFoldDB" id="A0AAD9A2R3"/>
<keyword evidence="1" id="KW-0472">Membrane</keyword>
<proteinExistence type="predicted"/>
<feature type="transmembrane region" description="Helical" evidence="1">
    <location>
        <begin position="116"/>
        <end position="136"/>
    </location>
</feature>
<dbReference type="Proteomes" id="UP001243330">
    <property type="component" value="Unassembled WGS sequence"/>
</dbReference>
<name>A0AAD9A2R3_9PEZI</name>
<keyword evidence="1" id="KW-0812">Transmembrane</keyword>
<feature type="signal peptide" evidence="2">
    <location>
        <begin position="1"/>
        <end position="22"/>
    </location>
</feature>
<protein>
    <submittedName>
        <fullName evidence="3">Uncharacterized protein</fullName>
    </submittedName>
</protein>
<keyword evidence="2" id="KW-0732">Signal</keyword>
<evidence type="ECO:0000256" key="2">
    <source>
        <dbReference type="SAM" id="SignalP"/>
    </source>
</evidence>
<organism evidence="3 4">
    <name type="scientific">Colletotrichum chrysophilum</name>
    <dbReference type="NCBI Taxonomy" id="1836956"/>
    <lineage>
        <taxon>Eukaryota</taxon>
        <taxon>Fungi</taxon>
        <taxon>Dikarya</taxon>
        <taxon>Ascomycota</taxon>
        <taxon>Pezizomycotina</taxon>
        <taxon>Sordariomycetes</taxon>
        <taxon>Hypocreomycetidae</taxon>
        <taxon>Glomerellales</taxon>
        <taxon>Glomerellaceae</taxon>
        <taxon>Colletotrichum</taxon>
        <taxon>Colletotrichum gloeosporioides species complex</taxon>
    </lineage>
</organism>
<accession>A0AAD9A2R3</accession>
<gene>
    <name evidence="3" type="ORF">CCHR01_17018</name>
</gene>
<evidence type="ECO:0000313" key="4">
    <source>
        <dbReference type="Proteomes" id="UP001243330"/>
    </source>
</evidence>
<keyword evidence="1" id="KW-1133">Transmembrane helix</keyword>
<evidence type="ECO:0000256" key="1">
    <source>
        <dbReference type="SAM" id="Phobius"/>
    </source>
</evidence>